<dbReference type="InterPro" id="IPR013128">
    <property type="entry name" value="Peptidase_C1A"/>
</dbReference>
<dbReference type="Proteomes" id="UP001153620">
    <property type="component" value="Chromosome 1"/>
</dbReference>
<proteinExistence type="inferred from homology"/>
<dbReference type="PROSITE" id="PS00139">
    <property type="entry name" value="THIOL_PROTEASE_CYS"/>
    <property type="match status" value="1"/>
</dbReference>
<dbReference type="FunFam" id="3.90.70.10:FF:000006">
    <property type="entry name" value="Cathepsin S"/>
    <property type="match status" value="1"/>
</dbReference>
<evidence type="ECO:0000259" key="11">
    <source>
        <dbReference type="SMART" id="SM00848"/>
    </source>
</evidence>
<sequence length="336" mass="38763">MMKVFHAFMLHCIISCIIADENENIQNETAQRWEEYKAQFNKTFQMEFREDRRRKAFEENLEIIQKHNEQFKQGKYSFKLTRNDLADLSNQQYLRRYVRLVNSEIDMTDDRSYILGDTQFGNKEYPESLDWRLKGFVTPPKNQKSCGSCYAFSVVHSVEGQLFKKLNRIVELSEQQVVDCSASHGNHGCSGGSLRTTMRYLESSGGLMRESDYPYTATHNKCSFDRDWAIVNITSWSILPARNENIMKAVLNEVGPIAVSINAAPKTFQLYSTGVYDDPQCLSTTVNHAMLLIGYTEDAWILKNWWGQRWGESGYMRVKRGVNMCGISNYAAYAIA</sequence>
<keyword evidence="6" id="KW-1015">Disulfide bond</keyword>
<organism evidence="12 13">
    <name type="scientific">Chironomus riparius</name>
    <dbReference type="NCBI Taxonomy" id="315576"/>
    <lineage>
        <taxon>Eukaryota</taxon>
        <taxon>Metazoa</taxon>
        <taxon>Ecdysozoa</taxon>
        <taxon>Arthropoda</taxon>
        <taxon>Hexapoda</taxon>
        <taxon>Insecta</taxon>
        <taxon>Pterygota</taxon>
        <taxon>Neoptera</taxon>
        <taxon>Endopterygota</taxon>
        <taxon>Diptera</taxon>
        <taxon>Nematocera</taxon>
        <taxon>Chironomoidea</taxon>
        <taxon>Chironomidae</taxon>
        <taxon>Chironominae</taxon>
        <taxon>Chironomus</taxon>
    </lineage>
</organism>
<evidence type="ECO:0000256" key="5">
    <source>
        <dbReference type="ARBA" id="ARBA00023145"/>
    </source>
</evidence>
<reference evidence="12" key="2">
    <citation type="submission" date="2022-10" db="EMBL/GenBank/DDBJ databases">
        <authorList>
            <consortium name="ENA_rothamsted_submissions"/>
            <consortium name="culmorum"/>
            <person name="King R."/>
        </authorList>
    </citation>
    <scope>NUCLEOTIDE SEQUENCE</scope>
</reference>
<keyword evidence="5" id="KW-0865">Zymogen</keyword>
<keyword evidence="2" id="KW-0645">Protease</keyword>
<dbReference type="Pfam" id="PF00112">
    <property type="entry name" value="Peptidase_C1"/>
    <property type="match status" value="1"/>
</dbReference>
<evidence type="ECO:0000313" key="13">
    <source>
        <dbReference type="Proteomes" id="UP001153620"/>
    </source>
</evidence>
<evidence type="ECO:0000256" key="4">
    <source>
        <dbReference type="ARBA" id="ARBA00022807"/>
    </source>
</evidence>
<keyword evidence="3" id="KW-0378">Hydrolase</keyword>
<gene>
    <name evidence="12" type="ORF">CHIRRI_LOCUS3370</name>
</gene>
<dbReference type="SMART" id="SM00848">
    <property type="entry name" value="Inhibitor_I29"/>
    <property type="match status" value="1"/>
</dbReference>
<dbReference type="EC" id="3.4.22.15" evidence="8"/>
<keyword evidence="9" id="KW-0732">Signal</keyword>
<dbReference type="Gene3D" id="3.90.70.10">
    <property type="entry name" value="Cysteine proteinases"/>
    <property type="match status" value="1"/>
</dbReference>
<dbReference type="OrthoDB" id="190265at2759"/>
<dbReference type="InterPro" id="IPR039417">
    <property type="entry name" value="Peptidase_C1A_papain-like"/>
</dbReference>
<accession>A0A9N9RP08</accession>
<dbReference type="SMART" id="SM00645">
    <property type="entry name" value="Pept_C1"/>
    <property type="match status" value="1"/>
</dbReference>
<evidence type="ECO:0000259" key="10">
    <source>
        <dbReference type="SMART" id="SM00645"/>
    </source>
</evidence>
<dbReference type="InterPro" id="IPR013201">
    <property type="entry name" value="Prot_inhib_I29"/>
</dbReference>
<reference evidence="12" key="1">
    <citation type="submission" date="2022-01" db="EMBL/GenBank/DDBJ databases">
        <authorList>
            <person name="King R."/>
        </authorList>
    </citation>
    <scope>NUCLEOTIDE SEQUENCE</scope>
</reference>
<dbReference type="AlphaFoldDB" id="A0A9N9RP08"/>
<dbReference type="GO" id="GO:0006508">
    <property type="term" value="P:proteolysis"/>
    <property type="evidence" value="ECO:0007669"/>
    <property type="project" value="UniProtKB-KW"/>
</dbReference>
<evidence type="ECO:0000313" key="12">
    <source>
        <dbReference type="EMBL" id="CAG9800427.1"/>
    </source>
</evidence>
<dbReference type="GO" id="GO:0004197">
    <property type="term" value="F:cysteine-type endopeptidase activity"/>
    <property type="evidence" value="ECO:0007669"/>
    <property type="project" value="UniProtKB-EC"/>
</dbReference>
<dbReference type="InterPro" id="IPR000169">
    <property type="entry name" value="Pept_cys_AS"/>
</dbReference>
<comment type="similarity">
    <text evidence="1">Belongs to the peptidase C1 family.</text>
</comment>
<dbReference type="PANTHER" id="PTHR12411">
    <property type="entry name" value="CYSTEINE PROTEASE FAMILY C1-RELATED"/>
    <property type="match status" value="1"/>
</dbReference>
<feature type="domain" description="Peptidase C1A papain C-terminal" evidence="10">
    <location>
        <begin position="125"/>
        <end position="335"/>
    </location>
</feature>
<name>A0A9N9RP08_9DIPT</name>
<dbReference type="CDD" id="cd02248">
    <property type="entry name" value="Peptidase_C1A"/>
    <property type="match status" value="1"/>
</dbReference>
<evidence type="ECO:0000256" key="2">
    <source>
        <dbReference type="ARBA" id="ARBA00022670"/>
    </source>
</evidence>
<comment type="catalytic activity">
    <reaction evidence="7">
        <text>Specificity close to that of papain. As compared to cathepsin B, cathepsin L exhibits higher activity toward protein substrates, but has little activity on Z-Arg-Arg-NHMec, and no peptidyl-dipeptidase activity.</text>
        <dbReference type="EC" id="3.4.22.15"/>
    </reaction>
</comment>
<dbReference type="InterPro" id="IPR038765">
    <property type="entry name" value="Papain-like_cys_pep_sf"/>
</dbReference>
<evidence type="ECO:0000256" key="6">
    <source>
        <dbReference type="ARBA" id="ARBA00023157"/>
    </source>
</evidence>
<keyword evidence="13" id="KW-1185">Reference proteome</keyword>
<dbReference type="Pfam" id="PF08246">
    <property type="entry name" value="Inhibitor_I29"/>
    <property type="match status" value="1"/>
</dbReference>
<evidence type="ECO:0000256" key="7">
    <source>
        <dbReference type="ARBA" id="ARBA00036319"/>
    </source>
</evidence>
<evidence type="ECO:0000256" key="1">
    <source>
        <dbReference type="ARBA" id="ARBA00008455"/>
    </source>
</evidence>
<evidence type="ECO:0000256" key="9">
    <source>
        <dbReference type="SAM" id="SignalP"/>
    </source>
</evidence>
<feature type="chain" id="PRO_5040440894" description="cathepsin L" evidence="9">
    <location>
        <begin position="20"/>
        <end position="336"/>
    </location>
</feature>
<dbReference type="SUPFAM" id="SSF54001">
    <property type="entry name" value="Cysteine proteinases"/>
    <property type="match status" value="1"/>
</dbReference>
<evidence type="ECO:0000256" key="8">
    <source>
        <dbReference type="ARBA" id="ARBA00038911"/>
    </source>
</evidence>
<keyword evidence="4" id="KW-0788">Thiol protease</keyword>
<protein>
    <recommendedName>
        <fullName evidence="8">cathepsin L</fullName>
        <ecNumber evidence="8">3.4.22.15</ecNumber>
    </recommendedName>
</protein>
<evidence type="ECO:0000256" key="3">
    <source>
        <dbReference type="ARBA" id="ARBA00022801"/>
    </source>
</evidence>
<feature type="signal peptide" evidence="9">
    <location>
        <begin position="1"/>
        <end position="19"/>
    </location>
</feature>
<dbReference type="InterPro" id="IPR000668">
    <property type="entry name" value="Peptidase_C1A_C"/>
</dbReference>
<feature type="domain" description="Cathepsin propeptide inhibitor" evidence="11">
    <location>
        <begin position="33"/>
        <end position="93"/>
    </location>
</feature>
<dbReference type="EMBL" id="OU895877">
    <property type="protein sequence ID" value="CAG9800427.1"/>
    <property type="molecule type" value="Genomic_DNA"/>
</dbReference>